<sequence length="79" mass="9581">MFFVYILFSQSLNKYYIGSTSDLEDRLRKHNSNHKGFTGTHSDWIIKYSETFETKIQALKREKQIKNWKSRIMIEKLFD</sequence>
<organism evidence="3 4">
    <name type="scientific">Pedobacter cryophilus</name>
    <dbReference type="NCBI Taxonomy" id="2571271"/>
    <lineage>
        <taxon>Bacteria</taxon>
        <taxon>Pseudomonadati</taxon>
        <taxon>Bacteroidota</taxon>
        <taxon>Sphingobacteriia</taxon>
        <taxon>Sphingobacteriales</taxon>
        <taxon>Sphingobacteriaceae</taxon>
        <taxon>Pedobacter</taxon>
    </lineage>
</organism>
<dbReference type="PANTHER" id="PTHR34477:SF5">
    <property type="entry name" value="BSL5627 PROTEIN"/>
    <property type="match status" value="1"/>
</dbReference>
<dbReference type="RefSeq" id="WP_136824390.1">
    <property type="nucleotide sequence ID" value="NZ_SWBP01000001.1"/>
</dbReference>
<proteinExistence type="inferred from homology"/>
<evidence type="ECO:0000256" key="1">
    <source>
        <dbReference type="ARBA" id="ARBA00007435"/>
    </source>
</evidence>
<feature type="domain" description="GIY-YIG" evidence="2">
    <location>
        <begin position="1"/>
        <end position="76"/>
    </location>
</feature>
<dbReference type="Gene3D" id="3.40.1440.10">
    <property type="entry name" value="GIY-YIG endonuclease"/>
    <property type="match status" value="1"/>
</dbReference>
<name>A0A4V5P072_9SPHI</name>
<keyword evidence="4" id="KW-1185">Reference proteome</keyword>
<dbReference type="PROSITE" id="PS50164">
    <property type="entry name" value="GIY_YIG"/>
    <property type="match status" value="1"/>
</dbReference>
<evidence type="ECO:0000313" key="3">
    <source>
        <dbReference type="EMBL" id="TKC00181.1"/>
    </source>
</evidence>
<dbReference type="InterPro" id="IPR035901">
    <property type="entry name" value="GIY-YIG_endonuc_sf"/>
</dbReference>
<dbReference type="CDD" id="cd10449">
    <property type="entry name" value="GIY-YIG_SLX1_like"/>
    <property type="match status" value="1"/>
</dbReference>
<accession>A0A4V5P072</accession>
<dbReference type="PANTHER" id="PTHR34477">
    <property type="entry name" value="UPF0213 PROTEIN YHBQ"/>
    <property type="match status" value="1"/>
</dbReference>
<dbReference type="SMART" id="SM00465">
    <property type="entry name" value="GIYc"/>
    <property type="match status" value="1"/>
</dbReference>
<dbReference type="Proteomes" id="UP000308181">
    <property type="component" value="Unassembled WGS sequence"/>
</dbReference>
<evidence type="ECO:0000313" key="4">
    <source>
        <dbReference type="Proteomes" id="UP000308181"/>
    </source>
</evidence>
<dbReference type="SUPFAM" id="SSF82771">
    <property type="entry name" value="GIY-YIG endonuclease"/>
    <property type="match status" value="1"/>
</dbReference>
<comment type="caution">
    <text evidence="3">The sequence shown here is derived from an EMBL/GenBank/DDBJ whole genome shotgun (WGS) entry which is preliminary data.</text>
</comment>
<dbReference type="InterPro" id="IPR000305">
    <property type="entry name" value="GIY-YIG_endonuc"/>
</dbReference>
<dbReference type="EMBL" id="SWBP01000001">
    <property type="protein sequence ID" value="TKC00181.1"/>
    <property type="molecule type" value="Genomic_DNA"/>
</dbReference>
<reference evidence="3 4" key="1">
    <citation type="submission" date="2019-04" db="EMBL/GenBank/DDBJ databases">
        <title>Pedobacter sp. AR-3-17 sp. nov., isolated from Arctic soil.</title>
        <authorList>
            <person name="Dahal R.H."/>
            <person name="Kim D.-U."/>
        </authorList>
    </citation>
    <scope>NUCLEOTIDE SEQUENCE [LARGE SCALE GENOMIC DNA]</scope>
    <source>
        <strain evidence="3 4">AR-3-17</strain>
    </source>
</reference>
<dbReference type="Pfam" id="PF01541">
    <property type="entry name" value="GIY-YIG"/>
    <property type="match status" value="1"/>
</dbReference>
<dbReference type="InterPro" id="IPR050190">
    <property type="entry name" value="UPF0213_domain"/>
</dbReference>
<evidence type="ECO:0000259" key="2">
    <source>
        <dbReference type="PROSITE" id="PS50164"/>
    </source>
</evidence>
<dbReference type="AlphaFoldDB" id="A0A4V5P072"/>
<protein>
    <submittedName>
        <fullName evidence="3">GIY-YIG nuclease family protein</fullName>
    </submittedName>
</protein>
<gene>
    <name evidence="3" type="ORF">FA046_00420</name>
</gene>
<dbReference type="OrthoDB" id="677560at2"/>
<comment type="similarity">
    <text evidence="1">Belongs to the UPF0213 family.</text>
</comment>